<feature type="transmembrane region" description="Helical" evidence="7">
    <location>
        <begin position="20"/>
        <end position="46"/>
    </location>
</feature>
<feature type="transmembrane region" description="Helical" evidence="7">
    <location>
        <begin position="424"/>
        <end position="445"/>
    </location>
</feature>
<evidence type="ECO:0000256" key="6">
    <source>
        <dbReference type="ARBA" id="ARBA00023136"/>
    </source>
</evidence>
<accession>A0A1C6SXX6</accession>
<keyword evidence="6 7" id="KW-0472">Membrane</keyword>
<feature type="transmembrane region" description="Helical" evidence="7">
    <location>
        <begin position="216"/>
        <end position="233"/>
    </location>
</feature>
<dbReference type="EMBL" id="FMHV01000002">
    <property type="protein sequence ID" value="SCL34133.1"/>
    <property type="molecule type" value="Genomic_DNA"/>
</dbReference>
<sequence length="492" mass="51477">MTDIAVEQTESIGRKAGRGLGWGLLGNAATKVGSFATALVLARLLVPNDFGVYAVALAATQLVLHINDVGLIPATIHWRGRLEEMAATATTIAGGFSLLVYLGFWFAAPSFAHLSGVPEATPVIRLFTATILVDGFTAVRSAYLLRTFQQNKYVQANLAGIVANAAVAITMSLAGAGPMSLAGGQLASSLATGVLVFFWARLPLRVGIDVRVARKLLAYGIPLTVSLGVESVLEQADKVIIGRAMGATVLGFYLLAFSISSWAPGLIGSAVRYVSLPGFARLSEENDAALSRGVQRTVPLLVIGLIPIAVLIAVLAEPTISFLYGTKWLAAAQPLRFLMILMVVRMLYGIGMDILMSTGATRSTLLVNLGWATAVIPALWLGTRFDGGRGAAIAQAVVGLLVALPLIVVALRRSGVDLAPIAPLLVRPLLGGALAATVALLLHLVVGSNPFVQLTTAGTAGLLVYLATAVPRSDLRGWVLAIRRKEAHAVSK</sequence>
<dbReference type="PANTHER" id="PTHR30250:SF10">
    <property type="entry name" value="LIPOPOLYSACCHARIDE BIOSYNTHESIS PROTEIN WZXC"/>
    <property type="match status" value="1"/>
</dbReference>
<evidence type="ECO:0000313" key="9">
    <source>
        <dbReference type="Proteomes" id="UP000199413"/>
    </source>
</evidence>
<dbReference type="AlphaFoldDB" id="A0A1C6SXX6"/>
<name>A0A1C6SXX6_9ACTN</name>
<gene>
    <name evidence="8" type="ORF">GA0070624_4911</name>
</gene>
<feature type="transmembrane region" description="Helical" evidence="7">
    <location>
        <begin position="86"/>
        <end position="106"/>
    </location>
</feature>
<feature type="transmembrane region" description="Helical" evidence="7">
    <location>
        <begin position="253"/>
        <end position="276"/>
    </location>
</feature>
<feature type="transmembrane region" description="Helical" evidence="7">
    <location>
        <begin position="392"/>
        <end position="412"/>
    </location>
</feature>
<feature type="transmembrane region" description="Helical" evidence="7">
    <location>
        <begin position="126"/>
        <end position="145"/>
    </location>
</feature>
<dbReference type="RefSeq" id="WP_245718957.1">
    <property type="nucleotide sequence ID" value="NZ_FMHV01000002.1"/>
</dbReference>
<evidence type="ECO:0000256" key="5">
    <source>
        <dbReference type="ARBA" id="ARBA00022989"/>
    </source>
</evidence>
<feature type="transmembrane region" description="Helical" evidence="7">
    <location>
        <begin position="360"/>
        <end position="380"/>
    </location>
</feature>
<evidence type="ECO:0000256" key="2">
    <source>
        <dbReference type="ARBA" id="ARBA00007430"/>
    </source>
</evidence>
<evidence type="ECO:0000313" key="8">
    <source>
        <dbReference type="EMBL" id="SCL34133.1"/>
    </source>
</evidence>
<reference evidence="9" key="1">
    <citation type="submission" date="2016-06" db="EMBL/GenBank/DDBJ databases">
        <authorList>
            <person name="Varghese N."/>
            <person name="Submissions Spin"/>
        </authorList>
    </citation>
    <scope>NUCLEOTIDE SEQUENCE [LARGE SCALE GENOMIC DNA]</scope>
    <source>
        <strain evidence="9">DSM 45431</strain>
    </source>
</reference>
<keyword evidence="4 7" id="KW-0812">Transmembrane</keyword>
<comment type="subcellular location">
    <subcellularLocation>
        <location evidence="1">Cell membrane</location>
        <topology evidence="1">Multi-pass membrane protein</topology>
    </subcellularLocation>
</comment>
<evidence type="ECO:0000256" key="3">
    <source>
        <dbReference type="ARBA" id="ARBA00022475"/>
    </source>
</evidence>
<feature type="transmembrane region" description="Helical" evidence="7">
    <location>
        <begin position="297"/>
        <end position="316"/>
    </location>
</feature>
<dbReference type="STRING" id="568872.GA0070624_4911"/>
<dbReference type="InterPro" id="IPR050833">
    <property type="entry name" value="Poly_Biosynth_Transport"/>
</dbReference>
<proteinExistence type="inferred from homology"/>
<dbReference type="Pfam" id="PF13440">
    <property type="entry name" value="Polysacc_synt_3"/>
    <property type="match status" value="1"/>
</dbReference>
<organism evidence="8 9">
    <name type="scientific">Micromonospora rhizosphaerae</name>
    <dbReference type="NCBI Taxonomy" id="568872"/>
    <lineage>
        <taxon>Bacteria</taxon>
        <taxon>Bacillati</taxon>
        <taxon>Actinomycetota</taxon>
        <taxon>Actinomycetes</taxon>
        <taxon>Micromonosporales</taxon>
        <taxon>Micromonosporaceae</taxon>
        <taxon>Micromonospora</taxon>
    </lineage>
</organism>
<feature type="transmembrane region" description="Helical" evidence="7">
    <location>
        <begin position="451"/>
        <end position="470"/>
    </location>
</feature>
<keyword evidence="5 7" id="KW-1133">Transmembrane helix</keyword>
<evidence type="ECO:0000256" key="4">
    <source>
        <dbReference type="ARBA" id="ARBA00022692"/>
    </source>
</evidence>
<evidence type="ECO:0000256" key="7">
    <source>
        <dbReference type="SAM" id="Phobius"/>
    </source>
</evidence>
<dbReference type="Proteomes" id="UP000199413">
    <property type="component" value="Unassembled WGS sequence"/>
</dbReference>
<evidence type="ECO:0000256" key="1">
    <source>
        <dbReference type="ARBA" id="ARBA00004651"/>
    </source>
</evidence>
<feature type="transmembrane region" description="Helical" evidence="7">
    <location>
        <begin position="328"/>
        <end position="348"/>
    </location>
</feature>
<feature type="transmembrane region" description="Helical" evidence="7">
    <location>
        <begin position="182"/>
        <end position="204"/>
    </location>
</feature>
<dbReference type="GO" id="GO:0005886">
    <property type="term" value="C:plasma membrane"/>
    <property type="evidence" value="ECO:0007669"/>
    <property type="project" value="UniProtKB-SubCell"/>
</dbReference>
<keyword evidence="3" id="KW-1003">Cell membrane</keyword>
<comment type="similarity">
    <text evidence="2">Belongs to the polysaccharide synthase family.</text>
</comment>
<keyword evidence="9" id="KW-1185">Reference proteome</keyword>
<feature type="transmembrane region" description="Helical" evidence="7">
    <location>
        <begin position="52"/>
        <end position="74"/>
    </location>
</feature>
<feature type="transmembrane region" description="Helical" evidence="7">
    <location>
        <begin position="157"/>
        <end position="176"/>
    </location>
</feature>
<dbReference type="PANTHER" id="PTHR30250">
    <property type="entry name" value="PST FAMILY PREDICTED COLANIC ACID TRANSPORTER"/>
    <property type="match status" value="1"/>
</dbReference>
<protein>
    <submittedName>
        <fullName evidence="8">Polysaccharide transporter, PST family</fullName>
    </submittedName>
</protein>